<sequence length="465" mass="49873">MSSTDDMDAAIPTIMLSPTTAPSSQLTKKDGVKSSKSWRVIGNAIHGLQNESGMIISISSAGINWGYSEEKSNFTFSGFAVAVSSDGNVLAVGEPGTETVRTFNKHGDNWIQRGDILKGERLCENKIHEGGVRNLRNVEMNMEGHEPKFLPCYSAFGFDVDISGDGNTLAVGAIGYNDERGLLRTFEWDGTEWAQVGDDLQGDAIYDGFGGTVSVSDDGLTIAATSPQSIHPGFAKSLGISPFYGRGYGKVFDRIGKKWIQRGGTLRGNNSTDGMAAISMTGTGKMIALGTILGGYVEVFYWDEDARKWAPKGGLLDAPLGEADFGMPLALSKNGEILAVAADYKGDGVTTTDGYLIYVFEWDVASNSWNRRDRLVGLEAQAGRGFSISVSADGSVLGAAFGNGIQMYKWNEDSYYLIGSFGGYGRADLDLSDDGRTVAVGWPEDMSAGFGLGRTSVLRQERDLR</sequence>
<proteinExistence type="predicted"/>
<accession>A0A7S2EMB9</accession>
<reference evidence="1" key="1">
    <citation type="submission" date="2021-01" db="EMBL/GenBank/DDBJ databases">
        <authorList>
            <person name="Corre E."/>
            <person name="Pelletier E."/>
            <person name="Niang G."/>
            <person name="Scheremetjew M."/>
            <person name="Finn R."/>
            <person name="Kale V."/>
            <person name="Holt S."/>
            <person name="Cochrane G."/>
            <person name="Meng A."/>
            <person name="Brown T."/>
            <person name="Cohen L."/>
        </authorList>
    </citation>
    <scope>NUCLEOTIDE SEQUENCE</scope>
    <source>
        <strain evidence="1">Grunow 1884</strain>
    </source>
</reference>
<protein>
    <recommendedName>
        <fullName evidence="2">Anaphase-promoting complex subunit 4 WD40 domain-containing protein</fullName>
    </recommendedName>
</protein>
<name>A0A7S2EMB9_TRICV</name>
<dbReference type="InterPro" id="IPR028994">
    <property type="entry name" value="Integrin_alpha_N"/>
</dbReference>
<dbReference type="AlphaFoldDB" id="A0A7S2EMB9"/>
<dbReference type="PANTHER" id="PTHR36220:SF1">
    <property type="entry name" value="GAMMA TUBULIN COMPLEX COMPONENT C-TERMINAL DOMAIN-CONTAINING PROTEIN"/>
    <property type="match status" value="1"/>
</dbReference>
<dbReference type="EMBL" id="HBGO01022994">
    <property type="protein sequence ID" value="CAD9345753.1"/>
    <property type="molecule type" value="Transcribed_RNA"/>
</dbReference>
<organism evidence="1">
    <name type="scientific">Trieres chinensis</name>
    <name type="common">Marine centric diatom</name>
    <name type="synonym">Odontella sinensis</name>
    <dbReference type="NCBI Taxonomy" id="1514140"/>
    <lineage>
        <taxon>Eukaryota</taxon>
        <taxon>Sar</taxon>
        <taxon>Stramenopiles</taxon>
        <taxon>Ochrophyta</taxon>
        <taxon>Bacillariophyta</taxon>
        <taxon>Mediophyceae</taxon>
        <taxon>Biddulphiophycidae</taxon>
        <taxon>Eupodiscales</taxon>
        <taxon>Parodontellaceae</taxon>
        <taxon>Trieres</taxon>
    </lineage>
</organism>
<dbReference type="Gene3D" id="2.130.10.130">
    <property type="entry name" value="Integrin alpha, N-terminal"/>
    <property type="match status" value="1"/>
</dbReference>
<dbReference type="SUPFAM" id="SSF82171">
    <property type="entry name" value="DPP6 N-terminal domain-like"/>
    <property type="match status" value="1"/>
</dbReference>
<evidence type="ECO:0008006" key="2">
    <source>
        <dbReference type="Google" id="ProtNLM"/>
    </source>
</evidence>
<evidence type="ECO:0000313" key="1">
    <source>
        <dbReference type="EMBL" id="CAD9345753.1"/>
    </source>
</evidence>
<dbReference type="PANTHER" id="PTHR36220">
    <property type="entry name" value="UNNAMED PRODUCT"/>
    <property type="match status" value="1"/>
</dbReference>
<gene>
    <name evidence="1" type="ORF">OSIN01602_LOCUS13226</name>
</gene>